<evidence type="ECO:0000256" key="1">
    <source>
        <dbReference type="SAM" id="Phobius"/>
    </source>
</evidence>
<evidence type="ECO:0000313" key="2">
    <source>
        <dbReference type="EMBL" id="KAG2306098.1"/>
    </source>
</evidence>
<comment type="caution">
    <text evidence="2">The sequence shown here is derived from an EMBL/GenBank/DDBJ whole genome shotgun (WGS) entry which is preliminary data.</text>
</comment>
<evidence type="ECO:0000313" key="3">
    <source>
        <dbReference type="Proteomes" id="UP000886595"/>
    </source>
</evidence>
<proteinExistence type="predicted"/>
<protein>
    <submittedName>
        <fullName evidence="2">Uncharacterized protein</fullName>
    </submittedName>
</protein>
<organism evidence="2 3">
    <name type="scientific">Brassica carinata</name>
    <name type="common">Ethiopian mustard</name>
    <name type="synonym">Abyssinian cabbage</name>
    <dbReference type="NCBI Taxonomy" id="52824"/>
    <lineage>
        <taxon>Eukaryota</taxon>
        <taxon>Viridiplantae</taxon>
        <taxon>Streptophyta</taxon>
        <taxon>Embryophyta</taxon>
        <taxon>Tracheophyta</taxon>
        <taxon>Spermatophyta</taxon>
        <taxon>Magnoliopsida</taxon>
        <taxon>eudicotyledons</taxon>
        <taxon>Gunneridae</taxon>
        <taxon>Pentapetalae</taxon>
        <taxon>rosids</taxon>
        <taxon>malvids</taxon>
        <taxon>Brassicales</taxon>
        <taxon>Brassicaceae</taxon>
        <taxon>Brassiceae</taxon>
        <taxon>Brassica</taxon>
    </lineage>
</organism>
<accession>A0A8X7SF72</accession>
<dbReference type="Proteomes" id="UP000886595">
    <property type="component" value="Unassembled WGS sequence"/>
</dbReference>
<sequence length="72" mass="8053">MKSFIRPEDSRTKFGTMSLNSSSVPLGRMNEAGTSTVFTFLALCVITSALALVQKKGNRLKEKKELEYRQNP</sequence>
<gene>
    <name evidence="2" type="ORF">Bca52824_025846</name>
</gene>
<keyword evidence="1" id="KW-1133">Transmembrane helix</keyword>
<feature type="transmembrane region" description="Helical" evidence="1">
    <location>
        <begin position="32"/>
        <end position="53"/>
    </location>
</feature>
<keyword evidence="1" id="KW-0812">Transmembrane</keyword>
<reference evidence="2 3" key="1">
    <citation type="submission" date="2020-02" db="EMBL/GenBank/DDBJ databases">
        <authorList>
            <person name="Ma Q."/>
            <person name="Huang Y."/>
            <person name="Song X."/>
            <person name="Pei D."/>
        </authorList>
    </citation>
    <scope>NUCLEOTIDE SEQUENCE [LARGE SCALE GENOMIC DNA]</scope>
    <source>
        <strain evidence="2">Sxm20200214</strain>
        <tissue evidence="2">Leaf</tissue>
    </source>
</reference>
<dbReference type="AlphaFoldDB" id="A0A8X7SF72"/>
<dbReference type="EMBL" id="JAAMPC010000006">
    <property type="protein sequence ID" value="KAG2306098.1"/>
    <property type="molecule type" value="Genomic_DNA"/>
</dbReference>
<keyword evidence="3" id="KW-1185">Reference proteome</keyword>
<name>A0A8X7SF72_BRACI</name>
<keyword evidence="1" id="KW-0472">Membrane</keyword>